<evidence type="ECO:0000313" key="9">
    <source>
        <dbReference type="EMBL" id="AJT51005.1"/>
    </source>
</evidence>
<dbReference type="PROSITE" id="PS00211">
    <property type="entry name" value="ABC_TRANSPORTER_1"/>
    <property type="match status" value="1"/>
</dbReference>
<dbReference type="SMART" id="SM00382">
    <property type="entry name" value="AAA"/>
    <property type="match status" value="1"/>
</dbReference>
<dbReference type="GO" id="GO:0006865">
    <property type="term" value="P:amino acid transport"/>
    <property type="evidence" value="ECO:0007669"/>
    <property type="project" value="UniProtKB-KW"/>
</dbReference>
<evidence type="ECO:0000313" key="10">
    <source>
        <dbReference type="Proteomes" id="UP000003645"/>
    </source>
</evidence>
<organism evidence="9 10">
    <name type="scientific">Limosilactobacillus mucosae LM1</name>
    <dbReference type="NCBI Taxonomy" id="1130798"/>
    <lineage>
        <taxon>Bacteria</taxon>
        <taxon>Bacillati</taxon>
        <taxon>Bacillota</taxon>
        <taxon>Bacilli</taxon>
        <taxon>Lactobacillales</taxon>
        <taxon>Lactobacillaceae</taxon>
        <taxon>Limosilactobacillus</taxon>
    </lineage>
</organism>
<dbReference type="GO" id="GO:0005524">
    <property type="term" value="F:ATP binding"/>
    <property type="evidence" value="ECO:0007669"/>
    <property type="project" value="UniProtKB-KW"/>
</dbReference>
<evidence type="ECO:0000256" key="3">
    <source>
        <dbReference type="ARBA" id="ARBA00022741"/>
    </source>
</evidence>
<accession>A0A0D4CM72</accession>
<dbReference type="SUPFAM" id="SSF52540">
    <property type="entry name" value="P-loop containing nucleoside triphosphate hydrolases"/>
    <property type="match status" value="1"/>
</dbReference>
<dbReference type="AlphaFoldDB" id="A0A0D4CM72"/>
<keyword evidence="5" id="KW-1278">Translocase</keyword>
<keyword evidence="7" id="KW-0472">Membrane</keyword>
<evidence type="ECO:0000256" key="5">
    <source>
        <dbReference type="ARBA" id="ARBA00022967"/>
    </source>
</evidence>
<name>A0A0D4CM72_LIMMU</name>
<evidence type="ECO:0000256" key="2">
    <source>
        <dbReference type="ARBA" id="ARBA00022475"/>
    </source>
</evidence>
<dbReference type="CDD" id="cd03258">
    <property type="entry name" value="ABC_MetN_methionine_transporter"/>
    <property type="match status" value="1"/>
</dbReference>
<dbReference type="SMART" id="SM00930">
    <property type="entry name" value="NIL"/>
    <property type="match status" value="1"/>
</dbReference>
<evidence type="ECO:0000256" key="6">
    <source>
        <dbReference type="ARBA" id="ARBA00022970"/>
    </source>
</evidence>
<keyword evidence="4 9" id="KW-0067">ATP-binding</keyword>
<dbReference type="STRING" id="1130798.LBLM1_08535"/>
<dbReference type="InterPro" id="IPR003593">
    <property type="entry name" value="AAA+_ATPase"/>
</dbReference>
<dbReference type="InterPro" id="IPR017871">
    <property type="entry name" value="ABC_transporter-like_CS"/>
</dbReference>
<keyword evidence="10" id="KW-1185">Reference proteome</keyword>
<dbReference type="InterPro" id="IPR041701">
    <property type="entry name" value="MetN_ABC"/>
</dbReference>
<evidence type="ECO:0000259" key="8">
    <source>
        <dbReference type="PROSITE" id="PS50893"/>
    </source>
</evidence>
<dbReference type="Gene3D" id="3.30.70.260">
    <property type="match status" value="1"/>
</dbReference>
<dbReference type="Proteomes" id="UP000003645">
    <property type="component" value="Chromosome"/>
</dbReference>
<dbReference type="InterPro" id="IPR018449">
    <property type="entry name" value="NIL_domain"/>
</dbReference>
<evidence type="ECO:0000256" key="4">
    <source>
        <dbReference type="ARBA" id="ARBA00022840"/>
    </source>
</evidence>
<dbReference type="HOGENOM" id="CLU_000604_1_3_9"/>
<evidence type="ECO:0000256" key="7">
    <source>
        <dbReference type="ARBA" id="ARBA00023136"/>
    </source>
</evidence>
<dbReference type="PANTHER" id="PTHR43166:SF30">
    <property type="entry name" value="METHIONINE IMPORT ATP-BINDING PROTEIN METN"/>
    <property type="match status" value="1"/>
</dbReference>
<dbReference type="PROSITE" id="PS50893">
    <property type="entry name" value="ABC_TRANSPORTER_2"/>
    <property type="match status" value="1"/>
</dbReference>
<keyword evidence="3" id="KW-0547">Nucleotide-binding</keyword>
<dbReference type="OrthoDB" id="9802264at2"/>
<dbReference type="Pfam" id="PF00005">
    <property type="entry name" value="ABC_tran"/>
    <property type="match status" value="1"/>
</dbReference>
<dbReference type="PANTHER" id="PTHR43166">
    <property type="entry name" value="AMINO ACID IMPORT ATP-BINDING PROTEIN"/>
    <property type="match status" value="1"/>
</dbReference>
<dbReference type="InterPro" id="IPR027417">
    <property type="entry name" value="P-loop_NTPase"/>
</dbReference>
<dbReference type="InterPro" id="IPR045865">
    <property type="entry name" value="ACT-like_dom_sf"/>
</dbReference>
<dbReference type="KEGG" id="lmu:LBLM1_08535"/>
<dbReference type="InterPro" id="IPR003439">
    <property type="entry name" value="ABC_transporter-like_ATP-bd"/>
</dbReference>
<dbReference type="EMBL" id="CP011013">
    <property type="protein sequence ID" value="AJT51005.1"/>
    <property type="molecule type" value="Genomic_DNA"/>
</dbReference>
<dbReference type="Pfam" id="PF09383">
    <property type="entry name" value="NIL"/>
    <property type="match status" value="1"/>
</dbReference>
<protein>
    <submittedName>
        <fullName evidence="9">Methionine ABC transporter ATP-binding protein</fullName>
    </submittedName>
</protein>
<dbReference type="Gene3D" id="3.40.50.300">
    <property type="entry name" value="P-loop containing nucleotide triphosphate hydrolases"/>
    <property type="match status" value="1"/>
</dbReference>
<dbReference type="InterPro" id="IPR050086">
    <property type="entry name" value="MetN_ABC_transporter-like"/>
</dbReference>
<reference evidence="9 10" key="1">
    <citation type="journal article" date="2012" name="J. Bacteriol.">
        <title>Genome sequence of Lactobacillus mucosae LM1, isolated from piglet feces.</title>
        <authorList>
            <person name="Lee J.H."/>
            <person name="Valeriano V.D."/>
            <person name="Shin Y.R."/>
            <person name="Chae J.P."/>
            <person name="Kim G.B."/>
            <person name="Ham J.S."/>
            <person name="Chun J."/>
            <person name="Kang D.K."/>
        </authorList>
    </citation>
    <scope>NUCLEOTIDE SEQUENCE [LARGE SCALE GENOMIC DNA]</scope>
    <source>
        <strain evidence="9 10">LM1</strain>
    </source>
</reference>
<gene>
    <name evidence="9" type="ORF">LBLM1_08535</name>
</gene>
<evidence type="ECO:0000256" key="1">
    <source>
        <dbReference type="ARBA" id="ARBA00022448"/>
    </source>
</evidence>
<feature type="domain" description="ABC transporter" evidence="8">
    <location>
        <begin position="8"/>
        <end position="251"/>
    </location>
</feature>
<dbReference type="SUPFAM" id="SSF55021">
    <property type="entry name" value="ACT-like"/>
    <property type="match status" value="1"/>
</dbReference>
<keyword evidence="1" id="KW-0813">Transport</keyword>
<keyword evidence="2" id="KW-1003">Cell membrane</keyword>
<dbReference type="GO" id="GO:0016887">
    <property type="term" value="F:ATP hydrolysis activity"/>
    <property type="evidence" value="ECO:0007669"/>
    <property type="project" value="InterPro"/>
</dbReference>
<proteinExistence type="predicted"/>
<sequence length="355" mass="39306">MGTNIIDLEHIDVTFQTGKNETVQAVKDVTLQVEKGDIYGVVGYSGAGKSTLVRTINLLQKPTAGKITVEGEVLFADHKQQISNAKLQEKRRNIGMIFQHFNLLNETTVLDNVMFALKHSKLSDDEVEQKSLKLLDLVGLKDKADAYPVQLSGGEQQRVAIARALANDPEILISDEATSALDPRNTNQILDLLKDLNEKLGLTIILITHEMDAVKRVANKIAVMQHGVIIEKGELRQVFLRPQQELTRQFVGGSLAAMDTLRSMNLGTLDDDEELYQLVYSGDSVAEPLIIGLYRATGVEASMIYGNVEVLGNVPIGMLFVIVKGTPDQREAAVKFFKDRDVEVTKIDDRGIWHD</sequence>
<keyword evidence="6" id="KW-0029">Amino-acid transport</keyword>
<dbReference type="RefSeq" id="WP_006500276.1">
    <property type="nucleotide sequence ID" value="NZ_CP011013.1"/>
</dbReference>